<dbReference type="SUPFAM" id="SSF46894">
    <property type="entry name" value="C-terminal effector domain of the bipartite response regulators"/>
    <property type="match status" value="1"/>
</dbReference>
<keyword evidence="6" id="KW-1185">Reference proteome</keyword>
<organism evidence="5 6">
    <name type="scientific">Acinetobacter qingfengensis</name>
    <dbReference type="NCBI Taxonomy" id="1262585"/>
    <lineage>
        <taxon>Bacteria</taxon>
        <taxon>Pseudomonadati</taxon>
        <taxon>Pseudomonadota</taxon>
        <taxon>Gammaproteobacteria</taxon>
        <taxon>Moraxellales</taxon>
        <taxon>Moraxellaceae</taxon>
        <taxon>Acinetobacter</taxon>
    </lineage>
</organism>
<keyword evidence="2" id="KW-0238">DNA-binding</keyword>
<keyword evidence="3" id="KW-0804">Transcription</keyword>
<feature type="domain" description="HTH luxR-type" evidence="4">
    <location>
        <begin position="174"/>
        <end position="238"/>
    </location>
</feature>
<dbReference type="PROSITE" id="PS50043">
    <property type="entry name" value="HTH_LUXR_2"/>
    <property type="match status" value="1"/>
</dbReference>
<proteinExistence type="predicted"/>
<dbReference type="Pfam" id="PF00196">
    <property type="entry name" value="GerE"/>
    <property type="match status" value="1"/>
</dbReference>
<dbReference type="Gene3D" id="1.10.10.10">
    <property type="entry name" value="Winged helix-like DNA-binding domain superfamily/Winged helix DNA-binding domain"/>
    <property type="match status" value="1"/>
</dbReference>
<dbReference type="PANTHER" id="PTHR44688">
    <property type="entry name" value="DNA-BINDING TRANSCRIPTIONAL ACTIVATOR DEVR_DOSR"/>
    <property type="match status" value="1"/>
</dbReference>
<dbReference type="CDD" id="cd06170">
    <property type="entry name" value="LuxR_C_like"/>
    <property type="match status" value="1"/>
</dbReference>
<evidence type="ECO:0000256" key="1">
    <source>
        <dbReference type="ARBA" id="ARBA00023015"/>
    </source>
</evidence>
<evidence type="ECO:0000313" key="5">
    <source>
        <dbReference type="EMBL" id="OEY97272.1"/>
    </source>
</evidence>
<evidence type="ECO:0000313" key="6">
    <source>
        <dbReference type="Proteomes" id="UP000185895"/>
    </source>
</evidence>
<dbReference type="STRING" id="1262585.BJI46_02310"/>
<evidence type="ECO:0000256" key="3">
    <source>
        <dbReference type="ARBA" id="ARBA00023163"/>
    </source>
</evidence>
<dbReference type="InterPro" id="IPR000792">
    <property type="entry name" value="Tscrpt_reg_LuxR_C"/>
</dbReference>
<accession>A0A1E7RDD9</accession>
<dbReference type="InterPro" id="IPR036388">
    <property type="entry name" value="WH-like_DNA-bd_sf"/>
</dbReference>
<dbReference type="GO" id="GO:0003677">
    <property type="term" value="F:DNA binding"/>
    <property type="evidence" value="ECO:0007669"/>
    <property type="project" value="UniProtKB-KW"/>
</dbReference>
<evidence type="ECO:0000259" key="4">
    <source>
        <dbReference type="PROSITE" id="PS50043"/>
    </source>
</evidence>
<sequence>MFSALSHTEYFYIEGIVMECRGWVTFVDHFIFSITKAVPFTRFFSYDVTLDTANIHAYHAKNLSENAIDYYLKNMCDYDPIYVKNNKHNTMEMARLQDRSIPEPYQDFLYENSVVDNIELFFKKDQNSICGISLIRSSDEGVFSDQEITIIDSCYSMAKFQMQMIQQDTEILPVYNHIEHLTAREQKVMTLILQGKKNQDIADELFVSLATVKTHLQHIFQKTMVNSKQELILKTLSC</sequence>
<dbReference type="EMBL" id="MKKK01000012">
    <property type="protein sequence ID" value="OEY97272.1"/>
    <property type="molecule type" value="Genomic_DNA"/>
</dbReference>
<dbReference type="PROSITE" id="PS00622">
    <property type="entry name" value="HTH_LUXR_1"/>
    <property type="match status" value="1"/>
</dbReference>
<keyword evidence="1" id="KW-0805">Transcription regulation</keyword>
<name>A0A1E7RDD9_9GAMM</name>
<dbReference type="PANTHER" id="PTHR44688:SF16">
    <property type="entry name" value="DNA-BINDING TRANSCRIPTIONAL ACTIVATOR DEVR_DOSR"/>
    <property type="match status" value="1"/>
</dbReference>
<protein>
    <recommendedName>
        <fullName evidence="4">HTH luxR-type domain-containing protein</fullName>
    </recommendedName>
</protein>
<dbReference type="PRINTS" id="PR00038">
    <property type="entry name" value="HTHLUXR"/>
</dbReference>
<dbReference type="InterPro" id="IPR016032">
    <property type="entry name" value="Sig_transdc_resp-reg_C-effctor"/>
</dbReference>
<dbReference type="GO" id="GO:0006355">
    <property type="term" value="P:regulation of DNA-templated transcription"/>
    <property type="evidence" value="ECO:0007669"/>
    <property type="project" value="InterPro"/>
</dbReference>
<dbReference type="OrthoDB" id="1806906at2"/>
<evidence type="ECO:0000256" key="2">
    <source>
        <dbReference type="ARBA" id="ARBA00023125"/>
    </source>
</evidence>
<reference evidence="5 6" key="1">
    <citation type="submission" date="2016-09" db="EMBL/GenBank/DDBJ databases">
        <authorList>
            <person name="Capua I."/>
            <person name="De Benedictis P."/>
            <person name="Joannis T."/>
            <person name="Lombin L.H."/>
            <person name="Cattoli G."/>
        </authorList>
    </citation>
    <scope>NUCLEOTIDE SEQUENCE [LARGE SCALE GENOMIC DNA]</scope>
    <source>
        <strain evidence="5 6">ANC 4671</strain>
    </source>
</reference>
<dbReference type="SMART" id="SM00421">
    <property type="entry name" value="HTH_LUXR"/>
    <property type="match status" value="1"/>
</dbReference>
<dbReference type="AlphaFoldDB" id="A0A1E7RDD9"/>
<comment type="caution">
    <text evidence="5">The sequence shown here is derived from an EMBL/GenBank/DDBJ whole genome shotgun (WGS) entry which is preliminary data.</text>
</comment>
<dbReference type="Proteomes" id="UP000185895">
    <property type="component" value="Unassembled WGS sequence"/>
</dbReference>
<gene>
    <name evidence="5" type="ORF">BJI46_02310</name>
</gene>